<dbReference type="InterPro" id="IPR050699">
    <property type="entry name" value="RNA-DNA_Helicase"/>
</dbReference>
<dbReference type="PROSITE" id="PS51192">
    <property type="entry name" value="HELICASE_ATP_BIND_1"/>
    <property type="match status" value="1"/>
</dbReference>
<dbReference type="PANTHER" id="PTHR12131">
    <property type="entry name" value="ATP-DEPENDENT RNA AND DNA HELICASE"/>
    <property type="match status" value="1"/>
</dbReference>
<keyword evidence="3" id="KW-0347">Helicase</keyword>
<dbReference type="SMART" id="SM00490">
    <property type="entry name" value="HELICc"/>
    <property type="match status" value="1"/>
</dbReference>
<feature type="domain" description="Helicase ATP-binding" evidence="5">
    <location>
        <begin position="15"/>
        <end position="182"/>
    </location>
</feature>
<keyword evidence="1" id="KW-0547">Nucleotide-binding</keyword>
<dbReference type="Pfam" id="PF00271">
    <property type="entry name" value="Helicase_C"/>
    <property type="match status" value="1"/>
</dbReference>
<dbReference type="InterPro" id="IPR014001">
    <property type="entry name" value="Helicase_ATP-bd"/>
</dbReference>
<dbReference type="Pfam" id="PF08148">
    <property type="entry name" value="DSHCT"/>
    <property type="match status" value="1"/>
</dbReference>
<feature type="domain" description="Helicase C-terminal" evidence="6">
    <location>
        <begin position="302"/>
        <end position="467"/>
    </location>
</feature>
<evidence type="ECO:0000256" key="1">
    <source>
        <dbReference type="ARBA" id="ARBA00022741"/>
    </source>
</evidence>
<dbReference type="InterPro" id="IPR012961">
    <property type="entry name" value="Ski2/MTR4_C"/>
</dbReference>
<dbReference type="GO" id="GO:0016787">
    <property type="term" value="F:hydrolase activity"/>
    <property type="evidence" value="ECO:0007669"/>
    <property type="project" value="UniProtKB-KW"/>
</dbReference>
<dbReference type="AlphaFoldDB" id="A0A6C0D2M0"/>
<dbReference type="GO" id="GO:0003676">
    <property type="term" value="F:nucleic acid binding"/>
    <property type="evidence" value="ECO:0007669"/>
    <property type="project" value="InterPro"/>
</dbReference>
<dbReference type="PANTHER" id="PTHR12131:SF1">
    <property type="entry name" value="ATP-DEPENDENT RNA HELICASE SUPV3L1, MITOCHONDRIAL-RELATED"/>
    <property type="match status" value="1"/>
</dbReference>
<dbReference type="SUPFAM" id="SSF52540">
    <property type="entry name" value="P-loop containing nucleoside triphosphate hydrolases"/>
    <property type="match status" value="1"/>
</dbReference>
<protein>
    <recommendedName>
        <fullName evidence="8">Helicase</fullName>
    </recommendedName>
</protein>
<sequence>MNNSFEYSEFQKIAIQSIHDGNHTLITAHTGSGKTLPAEYAIEYFTQNGKKVIYTSPIKALSNQKYNDFTKKFPHLTIGLLTGDNKHNPSADVLIMTTEILQNNLFNKRQSLPLDFAIDMDNDLACVVFDEVHYIDDAERGTVWEQSMILLPNHVQFIMLSATIGEKEKFAGWIERIKEKKVVICGTNERVVPLHFYSFFTSHHKAYEKLSVQQKMFLEPKLNKLELIKDHIGYKENTLTLNKKCIELVKDAKINKKFVINEVCKVMREKEMFPALFFVFSRKNVEEIAHEITFPLFEEGEKDYEIGNVCKQMIVSKVTNWKEYIMLPEYENYMKLLNKGIGIHHAGMLPIFREMIEVLYEKRYIKVLVATETFAIGLNMPTKTVCYTSLYKYDTKLRPLYPHEFIQMSGRAGRRNIDTIGHVILLTNLYEPLESTAYYKLFNSTPKVLKSKFKISYDLALQIKNEDDICKFIEKSMMYEDIIADIHYNKKIVSELEVELKKQESETALNDITISKCKKYIQLKEDLSISKNKARRQILNEISEIENNEFMYQFSIYNKLQQLYKDIVEYNDYVYYCEHYVERKVSGLFQVLEENSFIYRSPDNIISLTDKGMIAVNIHEIHPLIYTDLYCYNNFIPLSATDLFCLLSCFYPTKGIEITPPFLKEELKFIKVRMEYYEDQDQKYEFVNQYVLQYDLMPFIKEWMDECDDEIKSVKLLNKIKQNQLFCGDFIKCCLKLVNISKEIEKNAPPDLKEKLEEGKSKIMKFICTNQSLYL</sequence>
<keyword evidence="4" id="KW-0067">ATP-binding</keyword>
<evidence type="ECO:0008006" key="8">
    <source>
        <dbReference type="Google" id="ProtNLM"/>
    </source>
</evidence>
<name>A0A6C0D2M0_9ZZZZ</name>
<evidence type="ECO:0000256" key="4">
    <source>
        <dbReference type="ARBA" id="ARBA00022840"/>
    </source>
</evidence>
<dbReference type="InterPro" id="IPR027417">
    <property type="entry name" value="P-loop_NTPase"/>
</dbReference>
<dbReference type="GO" id="GO:0004386">
    <property type="term" value="F:helicase activity"/>
    <property type="evidence" value="ECO:0007669"/>
    <property type="project" value="UniProtKB-KW"/>
</dbReference>
<organism evidence="7">
    <name type="scientific">viral metagenome</name>
    <dbReference type="NCBI Taxonomy" id="1070528"/>
    <lineage>
        <taxon>unclassified sequences</taxon>
        <taxon>metagenomes</taxon>
        <taxon>organismal metagenomes</taxon>
    </lineage>
</organism>
<dbReference type="Pfam" id="PF00270">
    <property type="entry name" value="DEAD"/>
    <property type="match status" value="1"/>
</dbReference>
<dbReference type="Gene3D" id="3.40.50.300">
    <property type="entry name" value="P-loop containing nucleotide triphosphate hydrolases"/>
    <property type="match status" value="2"/>
</dbReference>
<evidence type="ECO:0000259" key="5">
    <source>
        <dbReference type="PROSITE" id="PS51192"/>
    </source>
</evidence>
<evidence type="ECO:0000259" key="6">
    <source>
        <dbReference type="PROSITE" id="PS51194"/>
    </source>
</evidence>
<evidence type="ECO:0000256" key="3">
    <source>
        <dbReference type="ARBA" id="ARBA00022806"/>
    </source>
</evidence>
<dbReference type="PROSITE" id="PS51194">
    <property type="entry name" value="HELICASE_CTER"/>
    <property type="match status" value="1"/>
</dbReference>
<dbReference type="CDD" id="cd18795">
    <property type="entry name" value="SF2_C_Ski2"/>
    <property type="match status" value="1"/>
</dbReference>
<accession>A0A6C0D2M0</accession>
<dbReference type="InterPro" id="IPR011545">
    <property type="entry name" value="DEAD/DEAH_box_helicase_dom"/>
</dbReference>
<dbReference type="SMART" id="SM00487">
    <property type="entry name" value="DEXDc"/>
    <property type="match status" value="1"/>
</dbReference>
<dbReference type="EMBL" id="MN739524">
    <property type="protein sequence ID" value="QHT10693.1"/>
    <property type="molecule type" value="Genomic_DNA"/>
</dbReference>
<dbReference type="Gene3D" id="1.10.3380.30">
    <property type="match status" value="1"/>
</dbReference>
<keyword evidence="2" id="KW-0378">Hydrolase</keyword>
<evidence type="ECO:0000256" key="2">
    <source>
        <dbReference type="ARBA" id="ARBA00022801"/>
    </source>
</evidence>
<proteinExistence type="predicted"/>
<reference evidence="7" key="1">
    <citation type="journal article" date="2020" name="Nature">
        <title>Giant virus diversity and host interactions through global metagenomics.</title>
        <authorList>
            <person name="Schulz F."/>
            <person name="Roux S."/>
            <person name="Paez-Espino D."/>
            <person name="Jungbluth S."/>
            <person name="Walsh D.A."/>
            <person name="Denef V.J."/>
            <person name="McMahon K.D."/>
            <person name="Konstantinidis K.T."/>
            <person name="Eloe-Fadrosh E.A."/>
            <person name="Kyrpides N.C."/>
            <person name="Woyke T."/>
        </authorList>
    </citation>
    <scope>NUCLEOTIDE SEQUENCE</scope>
    <source>
        <strain evidence="7">GVMAG-M-3300023174-107</strain>
    </source>
</reference>
<dbReference type="InterPro" id="IPR001650">
    <property type="entry name" value="Helicase_C-like"/>
</dbReference>
<dbReference type="GO" id="GO:0005524">
    <property type="term" value="F:ATP binding"/>
    <property type="evidence" value="ECO:0007669"/>
    <property type="project" value="UniProtKB-KW"/>
</dbReference>
<evidence type="ECO:0000313" key="7">
    <source>
        <dbReference type="EMBL" id="QHT10693.1"/>
    </source>
</evidence>